<reference evidence="2" key="1">
    <citation type="submission" date="2021-01" db="EMBL/GenBank/DDBJ databases">
        <title>Whole genome shotgun sequence of Virgisporangium aurantiacum NBRC 16421.</title>
        <authorList>
            <person name="Komaki H."/>
            <person name="Tamura T."/>
        </authorList>
    </citation>
    <scope>NUCLEOTIDE SEQUENCE</scope>
    <source>
        <strain evidence="2">NBRC 16421</strain>
    </source>
</reference>
<dbReference type="Pfam" id="PF08241">
    <property type="entry name" value="Methyltransf_11"/>
    <property type="match status" value="1"/>
</dbReference>
<dbReference type="InterPro" id="IPR013216">
    <property type="entry name" value="Methyltransf_11"/>
</dbReference>
<dbReference type="AlphaFoldDB" id="A0A8J3ZB89"/>
<evidence type="ECO:0000313" key="2">
    <source>
        <dbReference type="EMBL" id="GIJ60781.1"/>
    </source>
</evidence>
<protein>
    <submittedName>
        <fullName evidence="2">Methyltransferase</fullName>
    </submittedName>
</protein>
<evidence type="ECO:0000313" key="3">
    <source>
        <dbReference type="Proteomes" id="UP000612585"/>
    </source>
</evidence>
<dbReference type="RefSeq" id="WP_204005370.1">
    <property type="nucleotide sequence ID" value="NZ_BOPG01000059.1"/>
</dbReference>
<dbReference type="PANTHER" id="PTHR42912">
    <property type="entry name" value="METHYLTRANSFERASE"/>
    <property type="match status" value="1"/>
</dbReference>
<dbReference type="GO" id="GO:0008757">
    <property type="term" value="F:S-adenosylmethionine-dependent methyltransferase activity"/>
    <property type="evidence" value="ECO:0007669"/>
    <property type="project" value="InterPro"/>
</dbReference>
<gene>
    <name evidence="2" type="ORF">Vau01_082970</name>
</gene>
<feature type="domain" description="Methyltransferase type 11" evidence="1">
    <location>
        <begin position="59"/>
        <end position="152"/>
    </location>
</feature>
<keyword evidence="2" id="KW-0808">Transferase</keyword>
<dbReference type="EMBL" id="BOPG01000059">
    <property type="protein sequence ID" value="GIJ60781.1"/>
    <property type="molecule type" value="Genomic_DNA"/>
</dbReference>
<evidence type="ECO:0000259" key="1">
    <source>
        <dbReference type="Pfam" id="PF08241"/>
    </source>
</evidence>
<dbReference type="SUPFAM" id="SSF53335">
    <property type="entry name" value="S-adenosyl-L-methionine-dependent methyltransferases"/>
    <property type="match status" value="1"/>
</dbReference>
<sequence length="249" mass="27295">MDIDTDTNHAAWDAVSEKYWREYDDLLAKARAGDSLVEVERDVLTPLLAGGPDVVHLQSGDGIDDHSLVRAGARSVVGVDYSRRAAAAAARRAADLDVPVRYVVARIPATPLADGSADLVYTGKGALIWMTDLDAWATEIARILRPGGHLFVYDGHPAFALWSWDEDEARIRPDRGYFAPTYPCDSYPANGAIEHQWNLGQIVTAVVRAGLPVTHLGEHPEPFWKMDEREAAAWQGQLPNTFSLLAGPR</sequence>
<dbReference type="Gene3D" id="3.40.50.150">
    <property type="entry name" value="Vaccinia Virus protein VP39"/>
    <property type="match status" value="1"/>
</dbReference>
<dbReference type="InterPro" id="IPR029063">
    <property type="entry name" value="SAM-dependent_MTases_sf"/>
</dbReference>
<keyword evidence="3" id="KW-1185">Reference proteome</keyword>
<comment type="caution">
    <text evidence="2">The sequence shown here is derived from an EMBL/GenBank/DDBJ whole genome shotgun (WGS) entry which is preliminary data.</text>
</comment>
<dbReference type="Proteomes" id="UP000612585">
    <property type="component" value="Unassembled WGS sequence"/>
</dbReference>
<dbReference type="InterPro" id="IPR050508">
    <property type="entry name" value="Methyltransf_Superfamily"/>
</dbReference>
<dbReference type="CDD" id="cd02440">
    <property type="entry name" value="AdoMet_MTases"/>
    <property type="match status" value="1"/>
</dbReference>
<accession>A0A8J3ZB89</accession>
<organism evidence="2 3">
    <name type="scientific">Virgisporangium aurantiacum</name>
    <dbReference type="NCBI Taxonomy" id="175570"/>
    <lineage>
        <taxon>Bacteria</taxon>
        <taxon>Bacillati</taxon>
        <taxon>Actinomycetota</taxon>
        <taxon>Actinomycetes</taxon>
        <taxon>Micromonosporales</taxon>
        <taxon>Micromonosporaceae</taxon>
        <taxon>Virgisporangium</taxon>
    </lineage>
</organism>
<dbReference type="GO" id="GO:0032259">
    <property type="term" value="P:methylation"/>
    <property type="evidence" value="ECO:0007669"/>
    <property type="project" value="UniProtKB-KW"/>
</dbReference>
<name>A0A8J3ZB89_9ACTN</name>
<keyword evidence="2" id="KW-0489">Methyltransferase</keyword>
<proteinExistence type="predicted"/>